<comment type="caution">
    <text evidence="5">The sequence shown here is derived from an EMBL/GenBank/DDBJ whole genome shotgun (WGS) entry which is preliminary data.</text>
</comment>
<dbReference type="Gene3D" id="3.40.50.150">
    <property type="entry name" value="Vaccinia Virus protein VP39"/>
    <property type="match status" value="1"/>
</dbReference>
<dbReference type="SUPFAM" id="SSF46785">
    <property type="entry name" value="Winged helix' DNA-binding domain"/>
    <property type="match status" value="1"/>
</dbReference>
<sequence length="436" mass="48811">MSARDHVDSLLAIIKEAAHSALDEYEKYGTPTPTLDSLDSHPLDIADDKLKLKKIVSKLEGACDQLCTILAPPSHTIMNRSQDFGWACLRVAVRQKFADELAKHPDGLHVDALSKKVGVHPMKLASILRVLAAKHCFREVSPDTFANNRLSINLISDHSVSALVDFITEEGQRSALALSDYVVDPQFGQSLSMSETVFQYRNRDEGLQGLTFYQWLQLSVMMKAMVSMNSVIGSLTALHVYSWSSLQSVCDVGSGMGGFSRSLLKMCPSIHVTQFDLPETLALAKQHWKDDFAGRVTFVEGDFFDKIPVQNCDLYYLRNILHNWTDEKALIILKSVREAMGPHSRTLVHDHVLRHMFPTSGSSTDGLDMAPKPMLPNYGAGQIRLYHQDLTMMMSYNTRERTTTEMINIGKEAGLRVLKVFDLAEMCLVEFEVAEK</sequence>
<protein>
    <recommendedName>
        <fullName evidence="4">O-methyltransferase C-terminal domain-containing protein</fullName>
    </recommendedName>
</protein>
<dbReference type="InterPro" id="IPR001077">
    <property type="entry name" value="COMT_C"/>
</dbReference>
<evidence type="ECO:0000313" key="5">
    <source>
        <dbReference type="EMBL" id="PPQ84419.1"/>
    </source>
</evidence>
<dbReference type="InterPro" id="IPR036388">
    <property type="entry name" value="WH-like_DNA-bd_sf"/>
</dbReference>
<feature type="domain" description="O-methyltransferase C-terminal" evidence="4">
    <location>
        <begin position="220"/>
        <end position="415"/>
    </location>
</feature>
<dbReference type="CDD" id="cd02440">
    <property type="entry name" value="AdoMet_MTases"/>
    <property type="match status" value="1"/>
</dbReference>
<dbReference type="PROSITE" id="PS51683">
    <property type="entry name" value="SAM_OMT_II"/>
    <property type="match status" value="1"/>
</dbReference>
<dbReference type="OrthoDB" id="2410195at2759"/>
<dbReference type="SUPFAM" id="SSF53335">
    <property type="entry name" value="S-adenosyl-L-methionine-dependent methyltransferases"/>
    <property type="match status" value="1"/>
</dbReference>
<dbReference type="InterPro" id="IPR029063">
    <property type="entry name" value="SAM-dependent_MTases_sf"/>
</dbReference>
<keyword evidence="1" id="KW-0489">Methyltransferase</keyword>
<evidence type="ECO:0000256" key="2">
    <source>
        <dbReference type="ARBA" id="ARBA00022679"/>
    </source>
</evidence>
<evidence type="ECO:0000313" key="6">
    <source>
        <dbReference type="Proteomes" id="UP000283269"/>
    </source>
</evidence>
<name>A0A409X139_PSICY</name>
<dbReference type="AlphaFoldDB" id="A0A409X139"/>
<evidence type="ECO:0000256" key="1">
    <source>
        <dbReference type="ARBA" id="ARBA00022603"/>
    </source>
</evidence>
<dbReference type="InterPro" id="IPR036390">
    <property type="entry name" value="WH_DNA-bd_sf"/>
</dbReference>
<dbReference type="PANTHER" id="PTHR43712">
    <property type="entry name" value="PUTATIVE (AFU_ORTHOLOGUE AFUA_4G14580)-RELATED"/>
    <property type="match status" value="1"/>
</dbReference>
<reference evidence="5 6" key="1">
    <citation type="journal article" date="2018" name="Evol. Lett.">
        <title>Horizontal gene cluster transfer increased hallucinogenic mushroom diversity.</title>
        <authorList>
            <person name="Reynolds H.T."/>
            <person name="Vijayakumar V."/>
            <person name="Gluck-Thaler E."/>
            <person name="Korotkin H.B."/>
            <person name="Matheny P.B."/>
            <person name="Slot J.C."/>
        </authorList>
    </citation>
    <scope>NUCLEOTIDE SEQUENCE [LARGE SCALE GENOMIC DNA]</scope>
    <source>
        <strain evidence="5 6">2631</strain>
    </source>
</reference>
<evidence type="ECO:0000256" key="3">
    <source>
        <dbReference type="ARBA" id="ARBA00022691"/>
    </source>
</evidence>
<dbReference type="GO" id="GO:0008171">
    <property type="term" value="F:O-methyltransferase activity"/>
    <property type="evidence" value="ECO:0007669"/>
    <property type="project" value="InterPro"/>
</dbReference>
<keyword evidence="2" id="KW-0808">Transferase</keyword>
<dbReference type="InterPro" id="IPR016461">
    <property type="entry name" value="COMT-like"/>
</dbReference>
<dbReference type="PANTHER" id="PTHR43712:SF2">
    <property type="entry name" value="O-METHYLTRANSFERASE CICE"/>
    <property type="match status" value="1"/>
</dbReference>
<dbReference type="GO" id="GO:0032259">
    <property type="term" value="P:methylation"/>
    <property type="evidence" value="ECO:0007669"/>
    <property type="project" value="UniProtKB-KW"/>
</dbReference>
<dbReference type="Gene3D" id="1.10.10.10">
    <property type="entry name" value="Winged helix-like DNA-binding domain superfamily/Winged helix DNA-binding domain"/>
    <property type="match status" value="1"/>
</dbReference>
<accession>A0A409X139</accession>
<dbReference type="InParanoid" id="A0A409X139"/>
<dbReference type="Proteomes" id="UP000283269">
    <property type="component" value="Unassembled WGS sequence"/>
</dbReference>
<proteinExistence type="predicted"/>
<keyword evidence="3" id="KW-0949">S-adenosyl-L-methionine</keyword>
<dbReference type="Pfam" id="PF00891">
    <property type="entry name" value="Methyltransf_2"/>
    <property type="match status" value="1"/>
</dbReference>
<organism evidence="5 6">
    <name type="scientific">Psilocybe cyanescens</name>
    <dbReference type="NCBI Taxonomy" id="93625"/>
    <lineage>
        <taxon>Eukaryota</taxon>
        <taxon>Fungi</taxon>
        <taxon>Dikarya</taxon>
        <taxon>Basidiomycota</taxon>
        <taxon>Agaricomycotina</taxon>
        <taxon>Agaricomycetes</taxon>
        <taxon>Agaricomycetidae</taxon>
        <taxon>Agaricales</taxon>
        <taxon>Agaricineae</taxon>
        <taxon>Strophariaceae</taxon>
        <taxon>Psilocybe</taxon>
    </lineage>
</organism>
<keyword evidence="6" id="KW-1185">Reference proteome</keyword>
<gene>
    <name evidence="5" type="ORF">CVT25_011246</name>
</gene>
<dbReference type="EMBL" id="NHYD01002874">
    <property type="protein sequence ID" value="PPQ84419.1"/>
    <property type="molecule type" value="Genomic_DNA"/>
</dbReference>
<evidence type="ECO:0000259" key="4">
    <source>
        <dbReference type="Pfam" id="PF00891"/>
    </source>
</evidence>